<sequence>MDIQTMLHDHGYTEAVFVGHSYGTFIIGYCLRYIPSMVHHCIFIDPVCFLIHQMDGPFQFLLSKPTYPQSRIINYIAQRELGIVHTLSRHLWWYQSIVWEDQIPSGSTIALSARDDISPSAAIRLYMQHSSHRLRILWWDNLAHAGFLVSNEAIQQLLDCIAPFVPKPNLQPIPLPTNIQCKPPCPVAYNSFDIKL</sequence>
<organism evidence="1">
    <name type="scientific">Lygus hesperus</name>
    <name type="common">Western plant bug</name>
    <dbReference type="NCBI Taxonomy" id="30085"/>
    <lineage>
        <taxon>Eukaryota</taxon>
        <taxon>Metazoa</taxon>
        <taxon>Ecdysozoa</taxon>
        <taxon>Arthropoda</taxon>
        <taxon>Hexapoda</taxon>
        <taxon>Insecta</taxon>
        <taxon>Pterygota</taxon>
        <taxon>Neoptera</taxon>
        <taxon>Paraneoptera</taxon>
        <taxon>Hemiptera</taxon>
        <taxon>Heteroptera</taxon>
        <taxon>Panheteroptera</taxon>
        <taxon>Cimicomorpha</taxon>
        <taxon>Miridae</taxon>
        <taxon>Mirini</taxon>
        <taxon>Lygus</taxon>
    </lineage>
</organism>
<evidence type="ECO:0000313" key="1">
    <source>
        <dbReference type="EMBL" id="JAG39828.1"/>
    </source>
</evidence>
<keyword evidence="1" id="KW-0378">Hydrolase</keyword>
<name>A0A0A9Z900_LYGHE</name>
<dbReference type="EMBL" id="GDHC01009382">
    <property type="protein sequence ID" value="JAQ09247.1"/>
    <property type="molecule type" value="Transcribed_RNA"/>
</dbReference>
<dbReference type="InterPro" id="IPR029058">
    <property type="entry name" value="AB_hydrolase_fold"/>
</dbReference>
<accession>A0A0A9Z900</accession>
<dbReference type="PANTHER" id="PTHR37471">
    <property type="entry name" value="UNNAMED PRODUCT"/>
    <property type="match status" value="1"/>
</dbReference>
<reference evidence="1" key="2">
    <citation type="submission" date="2014-07" db="EMBL/GenBank/DDBJ databases">
        <authorList>
            <person name="Hull J."/>
        </authorList>
    </citation>
    <scope>NUCLEOTIDE SEQUENCE</scope>
</reference>
<dbReference type="EMBL" id="GBHO01003776">
    <property type="protein sequence ID" value="JAG39828.1"/>
    <property type="molecule type" value="Transcribed_RNA"/>
</dbReference>
<reference evidence="1" key="1">
    <citation type="journal article" date="2014" name="PLoS ONE">
        <title>Transcriptome-Based Identification of ABC Transporters in the Western Tarnished Plant Bug Lygus hesperus.</title>
        <authorList>
            <person name="Hull J.J."/>
            <person name="Chaney K."/>
            <person name="Geib S.M."/>
            <person name="Fabrick J.A."/>
            <person name="Brent C.S."/>
            <person name="Walsh D."/>
            <person name="Lavine L.C."/>
        </authorList>
    </citation>
    <scope>NUCLEOTIDE SEQUENCE</scope>
</reference>
<dbReference type="GO" id="GO:0016787">
    <property type="term" value="F:hydrolase activity"/>
    <property type="evidence" value="ECO:0007669"/>
    <property type="project" value="UniProtKB-KW"/>
</dbReference>
<evidence type="ECO:0000313" key="2">
    <source>
        <dbReference type="EMBL" id="JAQ00593.1"/>
    </source>
</evidence>
<dbReference type="Gene3D" id="3.40.50.1820">
    <property type="entry name" value="alpha/beta hydrolase"/>
    <property type="match status" value="1"/>
</dbReference>
<gene>
    <name evidence="1" type="primary">ABHD4_2</name>
    <name evidence="1" type="ORF">CM83_3071</name>
    <name evidence="3" type="ORF">g.17551</name>
    <name evidence="2" type="ORF">g.17554</name>
</gene>
<reference evidence="2" key="3">
    <citation type="journal article" date="2016" name="Gigascience">
        <title>De novo construction of an expanded transcriptome assembly for the western tarnished plant bug, Lygus hesperus.</title>
        <authorList>
            <person name="Tassone E.E."/>
            <person name="Geib S.M."/>
            <person name="Hall B."/>
            <person name="Fabrick J.A."/>
            <person name="Brent C.S."/>
            <person name="Hull J.J."/>
        </authorList>
    </citation>
    <scope>NUCLEOTIDE SEQUENCE</scope>
</reference>
<dbReference type="AlphaFoldDB" id="A0A0A9Z900"/>
<dbReference type="EMBL" id="GDHC01018036">
    <property type="protein sequence ID" value="JAQ00593.1"/>
    <property type="molecule type" value="Transcribed_RNA"/>
</dbReference>
<dbReference type="SUPFAM" id="SSF53474">
    <property type="entry name" value="alpha/beta-Hydrolases"/>
    <property type="match status" value="1"/>
</dbReference>
<proteinExistence type="predicted"/>
<protein>
    <submittedName>
        <fullName evidence="1">Abhydrolase domain-containing protein 4</fullName>
    </submittedName>
</protein>
<dbReference type="PANTHER" id="PTHR37471:SF1">
    <property type="entry name" value="AB HYDROLASE-1 DOMAIN-CONTAINING PROTEIN"/>
    <property type="match status" value="1"/>
</dbReference>
<evidence type="ECO:0000313" key="3">
    <source>
        <dbReference type="EMBL" id="JAQ09247.1"/>
    </source>
</evidence>